<dbReference type="EMBL" id="JROU02001319">
    <property type="protein sequence ID" value="OEH76811.1"/>
    <property type="molecule type" value="Genomic_DNA"/>
</dbReference>
<dbReference type="GO" id="GO:0006865">
    <property type="term" value="P:amino acid transport"/>
    <property type="evidence" value="ECO:0007669"/>
    <property type="project" value="UniProtKB-KW"/>
</dbReference>
<dbReference type="Gene3D" id="1.20.1250.20">
    <property type="entry name" value="MFS general substrate transporter like domains"/>
    <property type="match status" value="2"/>
</dbReference>
<dbReference type="Pfam" id="PF07690">
    <property type="entry name" value="MFS_1"/>
    <property type="match status" value="1"/>
</dbReference>
<gene>
    <name evidence="8" type="ORF">cyc_06333</name>
</gene>
<organism evidence="8 9">
    <name type="scientific">Cyclospora cayetanensis</name>
    <dbReference type="NCBI Taxonomy" id="88456"/>
    <lineage>
        <taxon>Eukaryota</taxon>
        <taxon>Sar</taxon>
        <taxon>Alveolata</taxon>
        <taxon>Apicomplexa</taxon>
        <taxon>Conoidasida</taxon>
        <taxon>Coccidia</taxon>
        <taxon>Eucoccidiorida</taxon>
        <taxon>Eimeriorina</taxon>
        <taxon>Eimeriidae</taxon>
        <taxon>Cyclospora</taxon>
    </lineage>
</organism>
<dbReference type="InterPro" id="IPR052599">
    <property type="entry name" value="SLC43A_AATransporter"/>
</dbReference>
<dbReference type="AlphaFoldDB" id="A0A1D3D038"/>
<evidence type="ECO:0000313" key="9">
    <source>
        <dbReference type="Proteomes" id="UP000095192"/>
    </source>
</evidence>
<dbReference type="PANTHER" id="PTHR20772:SF2">
    <property type="entry name" value="PROTEIN FMP42"/>
    <property type="match status" value="1"/>
</dbReference>
<proteinExistence type="inferred from homology"/>
<dbReference type="GeneID" id="34622516"/>
<comment type="caution">
    <text evidence="8">The sequence shown here is derived from an EMBL/GenBank/DDBJ whole genome shotgun (WGS) entry which is preliminary data.</text>
</comment>
<dbReference type="VEuPathDB" id="ToxoDB:LOC34622516"/>
<keyword evidence="5" id="KW-0029">Amino-acid transport</keyword>
<dbReference type="PANTHER" id="PTHR20772">
    <property type="entry name" value="PROTEIN FMP42"/>
    <property type="match status" value="1"/>
</dbReference>
<dbReference type="InterPro" id="IPR011701">
    <property type="entry name" value="MFS"/>
</dbReference>
<keyword evidence="7" id="KW-0472">Membrane</keyword>
<evidence type="ECO:0000256" key="5">
    <source>
        <dbReference type="ARBA" id="ARBA00022970"/>
    </source>
</evidence>
<evidence type="ECO:0000313" key="8">
    <source>
        <dbReference type="EMBL" id="OEH76811.1"/>
    </source>
</evidence>
<keyword evidence="9" id="KW-1185">Reference proteome</keyword>
<comment type="similarity">
    <text evidence="2">Belongs to the SLC43A transporter (TC 2.A.1.44) family.</text>
</comment>
<sequence length="655" mass="72121">MIAECKPANAVRSLPSPPTIFGSPSVEMTDRALSTATPPPGSSPTVLRIRGPGDLKHLTDYVAAEYMEAYLLLEKQWEREPCLNTRDCEHVKKVRSQRRPLGAHRYLLLSLFLVVVFLRGCTYWGWNGVQDMLYKSGAFLWLCEPTSLDIVYQEVGDQLYMDCPPRKNAINDLYTAAFAANFIFSAAGGIILDKIGPKMTVLGAILVDAVGWALLAVASASVMSYVPALILIGMAADPGYFSLLCVANLFPKQESTVMGVMGSVRSLSFALPVIMAEVFKASSFSGASLWKVLLFYILVGLGICLFICVLFVPSKAFMGAEDFRREERKEQVTSLRKRILTSVPASFFKPWMDDTTLNNAPSTSATNANSNNNSSSTDRQYKLLLTKEEFEIVGATFVAVEKEEAKLQPEGTLRTCLLDARFLLLMPVFVVNLLRVEFYTKSNKEQLALPDGRNLYAFFSIMNILSFIPGPLMGYLSDRFGVCAVLACLNVAGMCMYALLMPLSLASRALSVVFFWLYASFVLSSIYCYIKTHFPNRVFGSLAGICSLVGGCFALTSIGWYRLSTEVLLSLKPKNFWPVDGVMIAGGGLVCCFVSALLFLDRKHKARKAQEILQKAQVTCSSNALALTSQTKEEEDAEGDGPWGTVEQLTEDDNV</sequence>
<dbReference type="VEuPathDB" id="ToxoDB:cyc_06333"/>
<evidence type="ECO:0000256" key="1">
    <source>
        <dbReference type="ARBA" id="ARBA00004141"/>
    </source>
</evidence>
<dbReference type="Proteomes" id="UP000095192">
    <property type="component" value="Unassembled WGS sequence"/>
</dbReference>
<evidence type="ECO:0000256" key="6">
    <source>
        <dbReference type="ARBA" id="ARBA00022989"/>
    </source>
</evidence>
<protein>
    <submittedName>
        <fullName evidence="8">Major facilitator family protein</fullName>
    </submittedName>
</protein>
<keyword evidence="4" id="KW-0812">Transmembrane</keyword>
<evidence type="ECO:0000256" key="4">
    <source>
        <dbReference type="ARBA" id="ARBA00022692"/>
    </source>
</evidence>
<name>A0A1D3D038_9EIME</name>
<accession>A0A1D3D038</accession>
<keyword evidence="6" id="KW-1133">Transmembrane helix</keyword>
<dbReference type="OrthoDB" id="330047at2759"/>
<evidence type="ECO:0000256" key="2">
    <source>
        <dbReference type="ARBA" id="ARBA00006595"/>
    </source>
</evidence>
<dbReference type="GO" id="GO:0022857">
    <property type="term" value="F:transmembrane transporter activity"/>
    <property type="evidence" value="ECO:0007669"/>
    <property type="project" value="InterPro"/>
</dbReference>
<dbReference type="InterPro" id="IPR036259">
    <property type="entry name" value="MFS_trans_sf"/>
</dbReference>
<reference evidence="8 9" key="1">
    <citation type="journal article" date="2016" name="BMC Genomics">
        <title>Comparative genomics reveals Cyclospora cayetanensis possesses coccidia-like metabolism and invasion components but unique surface antigens.</title>
        <authorList>
            <person name="Liu S."/>
            <person name="Wang L."/>
            <person name="Zheng H."/>
            <person name="Xu Z."/>
            <person name="Roellig D.M."/>
            <person name="Li N."/>
            <person name="Frace M.A."/>
            <person name="Tang K."/>
            <person name="Arrowood M.J."/>
            <person name="Moss D.M."/>
            <person name="Zhang L."/>
            <person name="Feng Y."/>
            <person name="Xiao L."/>
        </authorList>
    </citation>
    <scope>NUCLEOTIDE SEQUENCE [LARGE SCALE GENOMIC DNA]</scope>
    <source>
        <strain evidence="8 9">CHN_HEN01</strain>
    </source>
</reference>
<dbReference type="GO" id="GO:0016020">
    <property type="term" value="C:membrane"/>
    <property type="evidence" value="ECO:0007669"/>
    <property type="project" value="UniProtKB-SubCell"/>
</dbReference>
<comment type="subcellular location">
    <subcellularLocation>
        <location evidence="1">Membrane</location>
        <topology evidence="1">Multi-pass membrane protein</topology>
    </subcellularLocation>
</comment>
<evidence type="ECO:0000256" key="7">
    <source>
        <dbReference type="ARBA" id="ARBA00023136"/>
    </source>
</evidence>
<dbReference type="SUPFAM" id="SSF103473">
    <property type="entry name" value="MFS general substrate transporter"/>
    <property type="match status" value="1"/>
</dbReference>
<keyword evidence="3" id="KW-0813">Transport</keyword>
<evidence type="ECO:0000256" key="3">
    <source>
        <dbReference type="ARBA" id="ARBA00022448"/>
    </source>
</evidence>